<evidence type="ECO:0000313" key="2">
    <source>
        <dbReference type="EMBL" id="ORA35413.1"/>
    </source>
</evidence>
<keyword evidence="1" id="KW-1133">Transmembrane helix</keyword>
<feature type="transmembrane region" description="Helical" evidence="1">
    <location>
        <begin position="7"/>
        <end position="29"/>
    </location>
</feature>
<proteinExistence type="predicted"/>
<gene>
    <name evidence="2" type="ORF">BST20_17585</name>
</gene>
<accession>A0AA91RH76</accession>
<evidence type="ECO:0000256" key="1">
    <source>
        <dbReference type="SAM" id="Phobius"/>
    </source>
</evidence>
<dbReference type="AlphaFoldDB" id="A0AA91RH76"/>
<comment type="caution">
    <text evidence="2">The sequence shown here is derived from an EMBL/GenBank/DDBJ whole genome shotgun (WGS) entry which is preliminary data.</text>
</comment>
<keyword evidence="1" id="KW-0812">Transmembrane</keyword>
<dbReference type="Proteomes" id="UP000192441">
    <property type="component" value="Unassembled WGS sequence"/>
</dbReference>
<organism evidence="2 3">
    <name type="scientific">Mycobacterium branderi</name>
    <dbReference type="NCBI Taxonomy" id="43348"/>
    <lineage>
        <taxon>Bacteria</taxon>
        <taxon>Bacillati</taxon>
        <taxon>Actinomycetota</taxon>
        <taxon>Actinomycetes</taxon>
        <taxon>Mycobacteriales</taxon>
        <taxon>Mycobacteriaceae</taxon>
        <taxon>Mycobacterium</taxon>
    </lineage>
</organism>
<sequence>MVVKPRYLWMAPAVALTVIGTVLVLWLAFDHSGIRHIADAGKVRAAVSQTGDVHLPADAKITMATMTEDPQGGVDISLVATFGTRATAAFLTESEIDLNTPNPSQTMSTCRGLAADWPDRTITETAESVCVRDRRPGGVQRDVILQPDGGGTTTAYIKLSRP</sequence>
<name>A0AA91RH76_9MYCO</name>
<evidence type="ECO:0000313" key="3">
    <source>
        <dbReference type="Proteomes" id="UP000192441"/>
    </source>
</evidence>
<keyword evidence="1" id="KW-0472">Membrane</keyword>
<protein>
    <submittedName>
        <fullName evidence="2">Uncharacterized protein</fullName>
    </submittedName>
</protein>
<reference evidence="2 3" key="1">
    <citation type="submission" date="2016-12" db="EMBL/GenBank/DDBJ databases">
        <title>The new phylogeny of genus Mycobacterium.</title>
        <authorList>
            <person name="Tortoli E."/>
            <person name="Trovato A."/>
            <person name="Cirillo D.M."/>
        </authorList>
    </citation>
    <scope>NUCLEOTIDE SEQUENCE [LARGE SCALE GENOMIC DNA]</scope>
    <source>
        <strain evidence="2 3">DSM 44624</strain>
    </source>
</reference>
<dbReference type="EMBL" id="MVHM01000012">
    <property type="protein sequence ID" value="ORA35413.1"/>
    <property type="molecule type" value="Genomic_DNA"/>
</dbReference>